<evidence type="ECO:0000256" key="13">
    <source>
        <dbReference type="SAM" id="Coils"/>
    </source>
</evidence>
<proteinExistence type="inferred from homology"/>
<organism evidence="14 15">
    <name type="scientific">Porites evermanni</name>
    <dbReference type="NCBI Taxonomy" id="104178"/>
    <lineage>
        <taxon>Eukaryota</taxon>
        <taxon>Metazoa</taxon>
        <taxon>Cnidaria</taxon>
        <taxon>Anthozoa</taxon>
        <taxon>Hexacorallia</taxon>
        <taxon>Scleractinia</taxon>
        <taxon>Fungiina</taxon>
        <taxon>Poritidae</taxon>
        <taxon>Porites</taxon>
    </lineage>
</organism>
<evidence type="ECO:0000256" key="10">
    <source>
        <dbReference type="ARBA" id="ARBA00023328"/>
    </source>
</evidence>
<keyword evidence="6 12" id="KW-0995">Kinetochore</keyword>
<evidence type="ECO:0000256" key="9">
    <source>
        <dbReference type="ARBA" id="ARBA00023306"/>
    </source>
</evidence>
<evidence type="ECO:0000256" key="2">
    <source>
        <dbReference type="ARBA" id="ARBA00013690"/>
    </source>
</evidence>
<protein>
    <recommendedName>
        <fullName evidence="2 12">Kinetochore protein Spc24</fullName>
    </recommendedName>
</protein>
<keyword evidence="8 12" id="KW-0539">Nucleus</keyword>
<reference evidence="14 15" key="1">
    <citation type="submission" date="2022-05" db="EMBL/GenBank/DDBJ databases">
        <authorList>
            <consortium name="Genoscope - CEA"/>
            <person name="William W."/>
        </authorList>
    </citation>
    <scope>NUCLEOTIDE SEQUENCE [LARGE SCALE GENOMIC DNA]</scope>
</reference>
<evidence type="ECO:0000256" key="1">
    <source>
        <dbReference type="ARBA" id="ARBA00007804"/>
    </source>
</evidence>
<evidence type="ECO:0000256" key="7">
    <source>
        <dbReference type="ARBA" id="ARBA00023054"/>
    </source>
</evidence>
<gene>
    <name evidence="14" type="ORF">PEVE_00002099</name>
</gene>
<keyword evidence="7 13" id="KW-0175">Coiled coil</keyword>
<keyword evidence="9 12" id="KW-0131">Cell cycle</keyword>
<keyword evidence="5 12" id="KW-0498">Mitosis</keyword>
<dbReference type="PANTHER" id="PTHR22142:SF2">
    <property type="entry name" value="KINETOCHORE PROTEIN SPC24"/>
    <property type="match status" value="1"/>
</dbReference>
<sequence length="192" mass="22375">MSFKEALDTVNEVVTVLSSVEDEESLDRLSNEFDEIHKQRSLQQEDVKATIQGLTKLLAEKEEEERLAKIDENSGGVESLQEEKKTTLQHIEKLEVDVKVFEKNITEKEEEINEFKKKATEVESKNEEVLPQAKYNFSLYSNVSHIRWDYECEDDLVKGFVANLSDVKPFCLRKSEKSNYDIANYLWELMED</sequence>
<comment type="subunit">
    <text evidence="12">Component of the NDC80 complex.</text>
</comment>
<evidence type="ECO:0000256" key="4">
    <source>
        <dbReference type="ARBA" id="ARBA00022618"/>
    </source>
</evidence>
<comment type="subcellular location">
    <subcellularLocation>
        <location evidence="12">Nucleus</location>
    </subcellularLocation>
    <subcellularLocation>
        <location evidence="12">Chromosome</location>
        <location evidence="12">Centromere</location>
        <location evidence="12">Kinetochore</location>
    </subcellularLocation>
</comment>
<keyword evidence="15" id="KW-1185">Reference proteome</keyword>
<evidence type="ECO:0000256" key="6">
    <source>
        <dbReference type="ARBA" id="ARBA00022838"/>
    </source>
</evidence>
<dbReference type="PANTHER" id="PTHR22142">
    <property type="match status" value="1"/>
</dbReference>
<keyword evidence="4 12" id="KW-0132">Cell division</keyword>
<comment type="caution">
    <text evidence="14">The sequence shown here is derived from an EMBL/GenBank/DDBJ whole genome shotgun (WGS) entry which is preliminary data.</text>
</comment>
<accession>A0ABN8Q310</accession>
<dbReference type="Proteomes" id="UP001159427">
    <property type="component" value="Unassembled WGS sequence"/>
</dbReference>
<evidence type="ECO:0000256" key="8">
    <source>
        <dbReference type="ARBA" id="ARBA00023242"/>
    </source>
</evidence>
<evidence type="ECO:0000256" key="11">
    <source>
        <dbReference type="ARBA" id="ARBA00045419"/>
    </source>
</evidence>
<feature type="coiled-coil region" evidence="13">
    <location>
        <begin position="44"/>
        <end position="125"/>
    </location>
</feature>
<evidence type="ECO:0000313" key="15">
    <source>
        <dbReference type="Proteomes" id="UP001159427"/>
    </source>
</evidence>
<keyword evidence="3 12" id="KW-0158">Chromosome</keyword>
<dbReference type="Gene3D" id="3.30.160.570">
    <property type="entry name" value="Ncd80 complex, Spc24 subunit"/>
    <property type="match status" value="1"/>
</dbReference>
<dbReference type="EMBL" id="CALNXI010001116">
    <property type="protein sequence ID" value="CAH3156206.1"/>
    <property type="molecule type" value="Genomic_DNA"/>
</dbReference>
<comment type="function">
    <text evidence="11">Acts as a component of the essential kinetochore-associated NDC80 complex, which is required for chromosome segregation and spindle checkpoint activity. Required for kinetochore integrity and the organization of stable microtubule binding sites in the outer plate of the kinetochore. The NDC80 complex synergistically enhances the affinity of the SKA1 complex for microtubules and may allow the NDC80 complex to track depolymerizing microtubules.</text>
</comment>
<dbReference type="InterPro" id="IPR013252">
    <property type="entry name" value="Ndc80_Spc24"/>
</dbReference>
<keyword evidence="10 12" id="KW-0137">Centromere</keyword>
<dbReference type="Pfam" id="PF08286">
    <property type="entry name" value="Spc24"/>
    <property type="match status" value="1"/>
</dbReference>
<comment type="similarity">
    <text evidence="1 12">Belongs to the SPC24 family.</text>
</comment>
<evidence type="ECO:0000313" key="14">
    <source>
        <dbReference type="EMBL" id="CAH3156206.1"/>
    </source>
</evidence>
<name>A0ABN8Q310_9CNID</name>
<evidence type="ECO:0000256" key="3">
    <source>
        <dbReference type="ARBA" id="ARBA00022454"/>
    </source>
</evidence>
<evidence type="ECO:0000256" key="12">
    <source>
        <dbReference type="RuleBase" id="RU368011"/>
    </source>
</evidence>
<evidence type="ECO:0000256" key="5">
    <source>
        <dbReference type="ARBA" id="ARBA00022776"/>
    </source>
</evidence>